<feature type="domain" description="CP-type G" evidence="5">
    <location>
        <begin position="67"/>
        <end position="224"/>
    </location>
</feature>
<organism evidence="6 7">
    <name type="scientific">Parachitinimonas caeni</name>
    <dbReference type="NCBI Taxonomy" id="3031301"/>
    <lineage>
        <taxon>Bacteria</taxon>
        <taxon>Pseudomonadati</taxon>
        <taxon>Pseudomonadota</taxon>
        <taxon>Betaproteobacteria</taxon>
        <taxon>Neisseriales</taxon>
        <taxon>Chitinibacteraceae</taxon>
        <taxon>Parachitinimonas</taxon>
    </lineage>
</organism>
<feature type="binding site" evidence="3">
    <location>
        <position position="255"/>
    </location>
    <ligand>
        <name>Zn(2+)</name>
        <dbReference type="ChEBI" id="CHEBI:29105"/>
    </ligand>
</feature>
<dbReference type="InterPro" id="IPR004881">
    <property type="entry name" value="Ribosome_biogen_GTPase_RsgA"/>
</dbReference>
<keyword evidence="3" id="KW-0479">Metal-binding</keyword>
<dbReference type="SUPFAM" id="SSF50249">
    <property type="entry name" value="Nucleic acid-binding proteins"/>
    <property type="match status" value="1"/>
</dbReference>
<accession>A0ABT7DXA1</accession>
<evidence type="ECO:0000259" key="4">
    <source>
        <dbReference type="PROSITE" id="PS50936"/>
    </source>
</evidence>
<comment type="subcellular location">
    <subcellularLocation>
        <location evidence="3">Cytoplasm</location>
    </subcellularLocation>
</comment>
<protein>
    <recommendedName>
        <fullName evidence="3">Small ribosomal subunit biogenesis GTPase RsgA</fullName>
        <ecNumber evidence="3">3.6.1.-</ecNumber>
    </recommendedName>
</protein>
<keyword evidence="3" id="KW-0963">Cytoplasm</keyword>
<feature type="binding site" evidence="3">
    <location>
        <position position="248"/>
    </location>
    <ligand>
        <name>Zn(2+)</name>
        <dbReference type="ChEBI" id="CHEBI:29105"/>
    </ligand>
</feature>
<dbReference type="InterPro" id="IPR030378">
    <property type="entry name" value="G_CP_dom"/>
</dbReference>
<dbReference type="EC" id="3.6.1.-" evidence="3"/>
<evidence type="ECO:0000313" key="6">
    <source>
        <dbReference type="EMBL" id="MDK2124695.1"/>
    </source>
</evidence>
<evidence type="ECO:0000256" key="3">
    <source>
        <dbReference type="HAMAP-Rule" id="MF_01820"/>
    </source>
</evidence>
<dbReference type="InterPro" id="IPR010914">
    <property type="entry name" value="RsgA_GTPase_dom"/>
</dbReference>
<dbReference type="Proteomes" id="UP001172778">
    <property type="component" value="Unassembled WGS sequence"/>
</dbReference>
<keyword evidence="3" id="KW-0378">Hydrolase</keyword>
<dbReference type="Gene3D" id="1.10.40.50">
    <property type="entry name" value="Probable gtpase engc, domain 3"/>
    <property type="match status" value="1"/>
</dbReference>
<name>A0ABT7DXA1_9NEIS</name>
<dbReference type="PROSITE" id="PS51721">
    <property type="entry name" value="G_CP"/>
    <property type="match status" value="1"/>
</dbReference>
<feature type="binding site" evidence="3">
    <location>
        <begin position="166"/>
        <end position="174"/>
    </location>
    <ligand>
        <name>GTP</name>
        <dbReference type="ChEBI" id="CHEBI:37565"/>
    </ligand>
</feature>
<gene>
    <name evidence="3 6" type="primary">rsgA</name>
    <name evidence="6" type="ORF">PZA18_11590</name>
</gene>
<keyword evidence="1 3" id="KW-0547">Nucleotide-binding</keyword>
<comment type="function">
    <text evidence="3">One of several proteins that assist in the late maturation steps of the functional core of the 30S ribosomal subunit. Helps release RbfA from mature subunits. May play a role in the assembly of ribosomal proteins into the subunit. Circularly permuted GTPase that catalyzes slow GTP hydrolysis, GTPase activity is stimulated by the 30S ribosomal subunit.</text>
</comment>
<dbReference type="SUPFAM" id="SSF52540">
    <property type="entry name" value="P-loop containing nucleoside triphosphate hydrolases"/>
    <property type="match status" value="1"/>
</dbReference>
<feature type="binding site" evidence="3">
    <location>
        <position position="253"/>
    </location>
    <ligand>
        <name>Zn(2+)</name>
        <dbReference type="ChEBI" id="CHEBI:29105"/>
    </ligand>
</feature>
<evidence type="ECO:0000259" key="5">
    <source>
        <dbReference type="PROSITE" id="PS51721"/>
    </source>
</evidence>
<feature type="binding site" evidence="3">
    <location>
        <begin position="117"/>
        <end position="120"/>
    </location>
    <ligand>
        <name>GTP</name>
        <dbReference type="ChEBI" id="CHEBI:37565"/>
    </ligand>
</feature>
<dbReference type="Gene3D" id="3.40.50.300">
    <property type="entry name" value="P-loop containing nucleotide triphosphate hydrolases"/>
    <property type="match status" value="1"/>
</dbReference>
<keyword evidence="3" id="KW-0690">Ribosome biogenesis</keyword>
<keyword evidence="7" id="KW-1185">Reference proteome</keyword>
<dbReference type="EMBL" id="JARRAF010000011">
    <property type="protein sequence ID" value="MDK2124695.1"/>
    <property type="molecule type" value="Genomic_DNA"/>
</dbReference>
<reference evidence="6" key="1">
    <citation type="submission" date="2023-03" db="EMBL/GenBank/DDBJ databases">
        <title>Chitinimonas shenzhenensis gen. nov., sp. nov., a novel member of family Burkholderiaceae isolated from activated sludge collected in Shen Zhen, China.</title>
        <authorList>
            <person name="Wang X."/>
        </authorList>
    </citation>
    <scope>NUCLEOTIDE SEQUENCE</scope>
    <source>
        <strain evidence="6">DQS-5</strain>
    </source>
</reference>
<dbReference type="HAMAP" id="MF_01820">
    <property type="entry name" value="GTPase_RsgA"/>
    <property type="match status" value="1"/>
</dbReference>
<dbReference type="PANTHER" id="PTHR32120:SF11">
    <property type="entry name" value="SMALL RIBOSOMAL SUBUNIT BIOGENESIS GTPASE RSGA 1, MITOCHONDRIAL-RELATED"/>
    <property type="match status" value="1"/>
</dbReference>
<evidence type="ECO:0000313" key="7">
    <source>
        <dbReference type="Proteomes" id="UP001172778"/>
    </source>
</evidence>
<evidence type="ECO:0000256" key="1">
    <source>
        <dbReference type="ARBA" id="ARBA00022741"/>
    </source>
</evidence>
<dbReference type="InterPro" id="IPR012340">
    <property type="entry name" value="NA-bd_OB-fold"/>
</dbReference>
<comment type="similarity">
    <text evidence="3">Belongs to the TRAFAC class YlqF/YawG GTPase family. RsgA subfamily.</text>
</comment>
<comment type="subunit">
    <text evidence="3">Monomer. Associates with 30S ribosomal subunit, binds 16S rRNA.</text>
</comment>
<dbReference type="NCBIfam" id="TIGR00157">
    <property type="entry name" value="ribosome small subunit-dependent GTPase A"/>
    <property type="match status" value="1"/>
</dbReference>
<dbReference type="InterPro" id="IPR027417">
    <property type="entry name" value="P-loop_NTPase"/>
</dbReference>
<keyword evidence="2 3" id="KW-0342">GTP-binding</keyword>
<keyword evidence="3" id="KW-0862">Zinc</keyword>
<keyword evidence="3" id="KW-0699">rRNA-binding</keyword>
<dbReference type="PANTHER" id="PTHR32120">
    <property type="entry name" value="SMALL RIBOSOMAL SUBUNIT BIOGENESIS GTPASE RSGA"/>
    <property type="match status" value="1"/>
</dbReference>
<comment type="cofactor">
    <cofactor evidence="3">
        <name>Zn(2+)</name>
        <dbReference type="ChEBI" id="CHEBI:29105"/>
    </cofactor>
    <text evidence="3">Binds 1 zinc ion per subunit.</text>
</comment>
<comment type="caution">
    <text evidence="6">The sequence shown here is derived from an EMBL/GenBank/DDBJ whole genome shotgun (WGS) entry which is preliminary data.</text>
</comment>
<feature type="binding site" evidence="3">
    <location>
        <position position="261"/>
    </location>
    <ligand>
        <name>Zn(2+)</name>
        <dbReference type="ChEBI" id="CHEBI:29105"/>
    </ligand>
</feature>
<dbReference type="Pfam" id="PF03193">
    <property type="entry name" value="RsgA_GTPase"/>
    <property type="match status" value="1"/>
</dbReference>
<dbReference type="PROSITE" id="PS50936">
    <property type="entry name" value="ENGC_GTPASE"/>
    <property type="match status" value="1"/>
</dbReference>
<keyword evidence="3" id="KW-0694">RNA-binding</keyword>
<dbReference type="CDD" id="cd01854">
    <property type="entry name" value="YjeQ_EngC"/>
    <property type="match status" value="1"/>
</dbReference>
<proteinExistence type="inferred from homology"/>
<sequence length="289" mass="31808">MMTQRARIVASHGKSYIVELPDDRRLSASVRGKKTHFACGDWVEVKVLNAEQAVIEKLLARESLLYRSDLWREKLIAANVTQIVIVTAPVPSCYEELISRCLLAAEAVGIKALIVANKSDLPEFDVLRKLLQPYLALGYSMIELSAKGDIAPLRHALQGEVSALVGQSGMGKSTLVNALLPGQDVRTAEISTALDSGKHTTTHASLYHLPDGGELIDSPGMQEFGLRHLKVDELTRMFPEFRPYLGECRFHNCRHKAEPGCALQAARDQGLVLPQRLSLLQALFDEVSS</sequence>
<evidence type="ECO:0000256" key="2">
    <source>
        <dbReference type="ARBA" id="ARBA00023134"/>
    </source>
</evidence>
<feature type="domain" description="EngC GTPase" evidence="4">
    <location>
        <begin position="78"/>
        <end position="222"/>
    </location>
</feature>